<accession>D8QDX2</accession>
<dbReference type="EMBL" id="GL377310">
    <property type="protein sequence ID" value="EFI93755.1"/>
    <property type="molecule type" value="Genomic_DNA"/>
</dbReference>
<dbReference type="OrthoDB" id="1728974at2759"/>
<gene>
    <name evidence="2" type="ORF">SCHCODRAFT_28987</name>
</gene>
<feature type="signal peptide" evidence="1">
    <location>
        <begin position="1"/>
        <end position="23"/>
    </location>
</feature>
<dbReference type="STRING" id="578458.D8QDX2"/>
<dbReference type="HOGENOM" id="CLU_196976_0_0_1"/>
<organism evidence="3">
    <name type="scientific">Schizophyllum commune (strain H4-8 / FGSC 9210)</name>
    <name type="common">Split gill fungus</name>
    <dbReference type="NCBI Taxonomy" id="578458"/>
    <lineage>
        <taxon>Eukaryota</taxon>
        <taxon>Fungi</taxon>
        <taxon>Dikarya</taxon>
        <taxon>Basidiomycota</taxon>
        <taxon>Agaricomycotina</taxon>
        <taxon>Agaricomycetes</taxon>
        <taxon>Agaricomycetidae</taxon>
        <taxon>Agaricales</taxon>
        <taxon>Schizophyllaceae</taxon>
        <taxon>Schizophyllum</taxon>
    </lineage>
</organism>
<proteinExistence type="predicted"/>
<dbReference type="VEuPathDB" id="FungiDB:SCHCODRAFT_02435894"/>
<reference evidence="2 3" key="1">
    <citation type="journal article" date="2010" name="Nat. Biotechnol.">
        <title>Genome sequence of the model mushroom Schizophyllum commune.</title>
        <authorList>
            <person name="Ohm R.A."/>
            <person name="de Jong J.F."/>
            <person name="Lugones L.G."/>
            <person name="Aerts A."/>
            <person name="Kothe E."/>
            <person name="Stajich J.E."/>
            <person name="de Vries R.P."/>
            <person name="Record E."/>
            <person name="Levasseur A."/>
            <person name="Baker S.E."/>
            <person name="Bartholomew K.A."/>
            <person name="Coutinho P.M."/>
            <person name="Erdmann S."/>
            <person name="Fowler T.J."/>
            <person name="Gathman A.C."/>
            <person name="Lombard V."/>
            <person name="Henrissat B."/>
            <person name="Knabe N."/>
            <person name="Kuees U."/>
            <person name="Lilly W.W."/>
            <person name="Lindquist E."/>
            <person name="Lucas S."/>
            <person name="Magnuson J.K."/>
            <person name="Piumi F."/>
            <person name="Raudaskoski M."/>
            <person name="Salamov A."/>
            <person name="Schmutz J."/>
            <person name="Schwarze F.W.M.R."/>
            <person name="vanKuyk P.A."/>
            <person name="Horton J.S."/>
            <person name="Grigoriev I.V."/>
            <person name="Woesten H.A.B."/>
        </authorList>
    </citation>
    <scope>NUCLEOTIDE SEQUENCE [LARGE SCALE GENOMIC DNA]</scope>
    <source>
        <strain evidence="3">H4-8 / FGSC 9210</strain>
    </source>
</reference>
<dbReference type="OMA" id="QCHFPNT"/>
<sequence>MRTGASLRLLFATILLHCEPAHPGDLWASFCEQICDDLPRRLQRMNFPNPSIEDACDYGLY</sequence>
<dbReference type="RefSeq" id="XP_003028658.1">
    <property type="nucleotide sequence ID" value="XM_003028612.1"/>
</dbReference>
<protein>
    <submittedName>
        <fullName evidence="2">Uncharacterized protein</fullName>
    </submittedName>
</protein>
<evidence type="ECO:0000313" key="3">
    <source>
        <dbReference type="Proteomes" id="UP000007431"/>
    </source>
</evidence>
<dbReference type="Proteomes" id="UP000007431">
    <property type="component" value="Unassembled WGS sequence"/>
</dbReference>
<dbReference type="InParanoid" id="D8QDX2"/>
<keyword evidence="1" id="KW-0732">Signal</keyword>
<evidence type="ECO:0000313" key="2">
    <source>
        <dbReference type="EMBL" id="EFI93755.1"/>
    </source>
</evidence>
<name>D8QDX2_SCHCM</name>
<evidence type="ECO:0000256" key="1">
    <source>
        <dbReference type="SAM" id="SignalP"/>
    </source>
</evidence>
<dbReference type="GeneID" id="9590457"/>
<dbReference type="AlphaFoldDB" id="D8QDX2"/>
<feature type="chain" id="PRO_5003120804" evidence="1">
    <location>
        <begin position="24"/>
        <end position="61"/>
    </location>
</feature>
<feature type="non-terminal residue" evidence="2">
    <location>
        <position position="61"/>
    </location>
</feature>
<keyword evidence="3" id="KW-1185">Reference proteome</keyword>
<dbReference type="KEGG" id="scm:SCHCO_02435894"/>